<name>A0A894KD09_9RHAB</name>
<evidence type="ECO:0000313" key="2">
    <source>
        <dbReference type="EMBL" id="QRW41826.1"/>
    </source>
</evidence>
<dbReference type="EMBL" id="MW434774">
    <property type="protein sequence ID" value="QRW41826.1"/>
    <property type="molecule type" value="Genomic_RNA"/>
</dbReference>
<organism evidence="2">
    <name type="scientific">Stang virus</name>
    <dbReference type="NCBI Taxonomy" id="2800943"/>
    <lineage>
        <taxon>Viruses</taxon>
        <taxon>Riboviria</taxon>
        <taxon>Orthornavirae</taxon>
        <taxon>Negarnaviricota</taxon>
        <taxon>Haploviricotina</taxon>
        <taxon>Monjiviricetes</taxon>
        <taxon>Mononegavirales</taxon>
        <taxon>Rhabdoviridae</taxon>
        <taxon>Deltarhabdovirinae</taxon>
        <taxon>Stangrhavirus</taxon>
        <taxon>Stangrhavirus stang</taxon>
    </lineage>
</organism>
<protein>
    <submittedName>
        <fullName evidence="2">ORF2</fullName>
    </submittedName>
</protein>
<reference evidence="2" key="1">
    <citation type="journal article" date="2020" name="bioRxiv">
        <title>Single mosquito metatranscriptomics identifies vectors, emerging pathogens and reservoirs in one assay.</title>
        <authorList>
            <person name="Batson J."/>
            <person name="Dudas G."/>
            <person name="Haas-Stapleton E."/>
            <person name="Kistler A.L."/>
            <person name="Li L.M."/>
            <person name="Logan P."/>
            <person name="Ratnasiri K."/>
            <person name="Retallack H."/>
        </authorList>
    </citation>
    <scope>NUCLEOTIDE SEQUENCE</scope>
    <source>
        <strain evidence="2">CMS002_047a_WVAL</strain>
    </source>
</reference>
<evidence type="ECO:0000256" key="1">
    <source>
        <dbReference type="SAM" id="Coils"/>
    </source>
</evidence>
<sequence length="519" mass="58105">MEKSLSNLDANVDDLVLKISSALGKNPKEVVKSAYGRDTQEFIRSKIPKTLHLTPSRLPRDLVSDLQALDKQHRAIAEETLVDSNESSMSGGQRVTPPPVEGELVLKLPTLSDPRSGFSMEQVLDLADNKVFPKRMTKDQLSLLLWQLAVYVARCARHCKSLREGANADLARLKEEASKYGSLVKTREDAIQAAKEHISELEAAMEQLERDRSRLLQQVKDCGASVQVATEEDARVNLMQKLSQLHPSLVQQQWVNIDQKTGTSDFTYPVFHQGGKFKNPYLSCATESDVLNVNSNLPGVYPYMTIMTMVLTVLPPSVKTMFIKELSSARDALEFFLSLNAVARMSPIINHCIRALRDTRDKDDIRELESSMMKVGDQMALNHNTMVKFLDQSETSRNELVTVAKLIQSFIEKFPGVASAARDSKLKSPNLIKKLITVGPFLFAFKGETPRSAKLVRDLDCEDKESETAIMSCITPILPAIFTLVRDKYLEEACSLISYGLIQRFKGQELPVMLSNWPE</sequence>
<feature type="coiled-coil region" evidence="1">
    <location>
        <begin position="184"/>
        <end position="225"/>
    </location>
</feature>
<proteinExistence type="predicted"/>
<accession>A0A894KD09</accession>
<keyword evidence="1" id="KW-0175">Coiled coil</keyword>